<dbReference type="InterPro" id="IPR022803">
    <property type="entry name" value="Ribosomal_uL5_dom_sf"/>
</dbReference>
<reference evidence="8 9" key="1">
    <citation type="journal article" date="2012" name="Mol. Biol. Evol.">
        <title>Genome reduction and co-evolution between the primary and secondary bacterial symbionts of psyllids.</title>
        <authorList>
            <person name="Sloan D.B."/>
            <person name="Moran N.A."/>
        </authorList>
    </citation>
    <scope>NUCLEOTIDE SEQUENCE [LARGE SCALE GENOMIC DNA]</scope>
    <source>
        <strain evidence="8 9">HT</strain>
    </source>
</reference>
<dbReference type="KEGG" id="crt:A355_0174"/>
<comment type="similarity">
    <text evidence="1 5">Belongs to the universal ribosomal protein uL5 family.</text>
</comment>
<evidence type="ECO:0000259" key="7">
    <source>
        <dbReference type="Pfam" id="PF00673"/>
    </source>
</evidence>
<accession>J3YQG2</accession>
<dbReference type="HOGENOM" id="CLU_061015_2_1_6"/>
<dbReference type="OrthoDB" id="9806626at2"/>
<evidence type="ECO:0000256" key="1">
    <source>
        <dbReference type="ARBA" id="ARBA00008553"/>
    </source>
</evidence>
<dbReference type="Gene3D" id="3.30.1440.10">
    <property type="match status" value="1"/>
</dbReference>
<evidence type="ECO:0000313" key="8">
    <source>
        <dbReference type="EMBL" id="AFP84193.1"/>
    </source>
</evidence>
<evidence type="ECO:0000256" key="4">
    <source>
        <dbReference type="ARBA" id="ARBA00035461"/>
    </source>
</evidence>
<dbReference type="InterPro" id="IPR031309">
    <property type="entry name" value="Ribosomal_uL5_C"/>
</dbReference>
<feature type="domain" description="Large ribosomal subunit protein uL5 C-terminal" evidence="7">
    <location>
        <begin position="74"/>
        <end position="144"/>
    </location>
</feature>
<protein>
    <recommendedName>
        <fullName evidence="4">50S ribosomal protein L5</fullName>
    </recommendedName>
</protein>
<organism evidence="8 9">
    <name type="scientific">Candidatus Carsonella ruddii HT isolate Thao2000</name>
    <dbReference type="NCBI Taxonomy" id="1202539"/>
    <lineage>
        <taxon>Bacteria</taxon>
        <taxon>Pseudomonadati</taxon>
        <taxon>Pseudomonadota</taxon>
        <taxon>Gammaproteobacteria</taxon>
        <taxon>Oceanospirillales</taxon>
        <taxon>Halomonadaceae</taxon>
        <taxon>Zymobacter group</taxon>
        <taxon>Candidatus Carsonella</taxon>
    </lineage>
</organism>
<dbReference type="Pfam" id="PF00673">
    <property type="entry name" value="Ribosomal_L5_C"/>
    <property type="match status" value="1"/>
</dbReference>
<dbReference type="InterPro" id="IPR031310">
    <property type="entry name" value="Ribosomal_uL5_N"/>
</dbReference>
<keyword evidence="3 5" id="KW-0687">Ribonucleoprotein</keyword>
<dbReference type="PIRSF" id="PIRSF002161">
    <property type="entry name" value="Ribosomal_L5"/>
    <property type="match status" value="1"/>
</dbReference>
<evidence type="ECO:0000259" key="6">
    <source>
        <dbReference type="Pfam" id="PF00281"/>
    </source>
</evidence>
<dbReference type="AlphaFoldDB" id="J3YQG2"/>
<dbReference type="SUPFAM" id="SSF55282">
    <property type="entry name" value="RL5-like"/>
    <property type="match status" value="1"/>
</dbReference>
<dbReference type="RefSeq" id="WP_014887493.1">
    <property type="nucleotide sequence ID" value="NC_018417.1"/>
</dbReference>
<dbReference type="PATRIC" id="fig|1202539.3.peg.144"/>
<dbReference type="Proteomes" id="UP000003933">
    <property type="component" value="Chromosome"/>
</dbReference>
<name>J3YQG2_CARRU</name>
<keyword evidence="2 5" id="KW-0689">Ribosomal protein</keyword>
<evidence type="ECO:0000256" key="3">
    <source>
        <dbReference type="ARBA" id="ARBA00023274"/>
    </source>
</evidence>
<evidence type="ECO:0000256" key="2">
    <source>
        <dbReference type="ARBA" id="ARBA00022980"/>
    </source>
</evidence>
<proteinExistence type="inferred from homology"/>
<dbReference type="PANTHER" id="PTHR11994">
    <property type="entry name" value="60S RIBOSOMAL PROTEIN L11-RELATED"/>
    <property type="match status" value="1"/>
</dbReference>
<dbReference type="GO" id="GO:1990904">
    <property type="term" value="C:ribonucleoprotein complex"/>
    <property type="evidence" value="ECO:0007669"/>
    <property type="project" value="UniProtKB-KW"/>
</dbReference>
<dbReference type="EMBL" id="CP003544">
    <property type="protein sequence ID" value="AFP84193.1"/>
    <property type="molecule type" value="Genomic_DNA"/>
</dbReference>
<dbReference type="GO" id="GO:0005840">
    <property type="term" value="C:ribosome"/>
    <property type="evidence" value="ECO:0007669"/>
    <property type="project" value="UniProtKB-KW"/>
</dbReference>
<feature type="domain" description="Large ribosomal subunit protein uL5 N-terminal" evidence="6">
    <location>
        <begin position="17"/>
        <end position="67"/>
    </location>
</feature>
<evidence type="ECO:0000256" key="5">
    <source>
        <dbReference type="RuleBase" id="RU003930"/>
    </source>
</evidence>
<dbReference type="GO" id="GO:0003735">
    <property type="term" value="F:structural constituent of ribosome"/>
    <property type="evidence" value="ECO:0007669"/>
    <property type="project" value="InterPro"/>
</dbReference>
<dbReference type="InterPro" id="IPR002132">
    <property type="entry name" value="Ribosomal_uL5"/>
</dbReference>
<gene>
    <name evidence="8" type="primary">rplE</name>
    <name evidence="8" type="ORF">A355_0174</name>
</gene>
<evidence type="ECO:0000313" key="9">
    <source>
        <dbReference type="Proteomes" id="UP000003933"/>
    </source>
</evidence>
<dbReference type="STRING" id="1202539.A355_0174"/>
<dbReference type="Pfam" id="PF00281">
    <property type="entry name" value="Ribosomal_L5"/>
    <property type="match status" value="1"/>
</dbReference>
<sequence>MKLYKKKIDVFFKNNYINLKKIVIHSGLAKQNKDKNYIKNAFETIKFISGQTPIFSKIKKSISNFKSKIGEIAGVYVTLRRNNMWEFYHKLISVVIPRIKEFKGFNYKSIDRFGNFNIGIKDINVFPDFFNDFKIGLNISIIVKNLYKDYKDFYKTINFPIK</sequence>
<dbReference type="GO" id="GO:0006412">
    <property type="term" value="P:translation"/>
    <property type="evidence" value="ECO:0007669"/>
    <property type="project" value="InterPro"/>
</dbReference>